<organism evidence="1">
    <name type="scientific">marine metagenome</name>
    <dbReference type="NCBI Taxonomy" id="408172"/>
    <lineage>
        <taxon>unclassified sequences</taxon>
        <taxon>metagenomes</taxon>
        <taxon>ecological metagenomes</taxon>
    </lineage>
</organism>
<name>A0A382DFF2_9ZZZZ</name>
<proteinExistence type="predicted"/>
<protein>
    <submittedName>
        <fullName evidence="1">Uncharacterized protein</fullName>
    </submittedName>
</protein>
<sequence>MIKVTVDEHKRSMLEEANVTTLVKNVADTLFKNYPGHMWAVGPSNDYSMLAIWNEGLSSRYGMWIRVTDIDPEYKNIMRWAGELLERANVSRGPANAEELASLERNVIDEVRFDDG</sequence>
<gene>
    <name evidence="1" type="ORF">METZ01_LOCUS189849</name>
</gene>
<dbReference type="EMBL" id="UINC01039065">
    <property type="protein sequence ID" value="SVB36995.1"/>
    <property type="molecule type" value="Genomic_DNA"/>
</dbReference>
<evidence type="ECO:0000313" key="1">
    <source>
        <dbReference type="EMBL" id="SVB36995.1"/>
    </source>
</evidence>
<dbReference type="AlphaFoldDB" id="A0A382DFF2"/>
<accession>A0A382DFF2</accession>
<reference evidence="1" key="1">
    <citation type="submission" date="2018-05" db="EMBL/GenBank/DDBJ databases">
        <authorList>
            <person name="Lanie J.A."/>
            <person name="Ng W.-L."/>
            <person name="Kazmierczak K.M."/>
            <person name="Andrzejewski T.M."/>
            <person name="Davidsen T.M."/>
            <person name="Wayne K.J."/>
            <person name="Tettelin H."/>
            <person name="Glass J.I."/>
            <person name="Rusch D."/>
            <person name="Podicherti R."/>
            <person name="Tsui H.-C.T."/>
            <person name="Winkler M.E."/>
        </authorList>
    </citation>
    <scope>NUCLEOTIDE SEQUENCE</scope>
</reference>